<gene>
    <name evidence="2" type="ORF">AMORRO_LOCUS14911</name>
</gene>
<dbReference type="PROSITE" id="PS50097">
    <property type="entry name" value="BTB"/>
    <property type="match status" value="1"/>
</dbReference>
<organism evidence="2 3">
    <name type="scientific">Acaulospora morrowiae</name>
    <dbReference type="NCBI Taxonomy" id="94023"/>
    <lineage>
        <taxon>Eukaryota</taxon>
        <taxon>Fungi</taxon>
        <taxon>Fungi incertae sedis</taxon>
        <taxon>Mucoromycota</taxon>
        <taxon>Glomeromycotina</taxon>
        <taxon>Glomeromycetes</taxon>
        <taxon>Diversisporales</taxon>
        <taxon>Acaulosporaceae</taxon>
        <taxon>Acaulospora</taxon>
    </lineage>
</organism>
<feature type="domain" description="BTB" evidence="1">
    <location>
        <begin position="13"/>
        <end position="82"/>
    </location>
</feature>
<evidence type="ECO:0000313" key="3">
    <source>
        <dbReference type="Proteomes" id="UP000789342"/>
    </source>
</evidence>
<dbReference type="AlphaFoldDB" id="A0A9N9IQ68"/>
<keyword evidence="3" id="KW-1185">Reference proteome</keyword>
<dbReference type="Proteomes" id="UP000789342">
    <property type="component" value="Unassembled WGS sequence"/>
</dbReference>
<protein>
    <submittedName>
        <fullName evidence="2">10016_t:CDS:1</fullName>
    </submittedName>
</protein>
<evidence type="ECO:0000313" key="2">
    <source>
        <dbReference type="EMBL" id="CAG8744011.1"/>
    </source>
</evidence>
<name>A0A9N9IQ68_9GLOM</name>
<comment type="caution">
    <text evidence="2">The sequence shown here is derived from an EMBL/GenBank/DDBJ whole genome shotgun (WGS) entry which is preliminary data.</text>
</comment>
<feature type="non-terminal residue" evidence="2">
    <location>
        <position position="86"/>
    </location>
</feature>
<dbReference type="InterPro" id="IPR000210">
    <property type="entry name" value="BTB/POZ_dom"/>
</dbReference>
<dbReference type="CDD" id="cd18186">
    <property type="entry name" value="BTB_POZ_ZBTB_KLHL-like"/>
    <property type="match status" value="1"/>
</dbReference>
<evidence type="ECO:0000259" key="1">
    <source>
        <dbReference type="PROSITE" id="PS50097"/>
    </source>
</evidence>
<dbReference type="OrthoDB" id="2390243at2759"/>
<dbReference type="EMBL" id="CAJVPV010032005">
    <property type="protein sequence ID" value="CAG8744011.1"/>
    <property type="molecule type" value="Genomic_DNA"/>
</dbReference>
<dbReference type="Gene3D" id="3.30.710.10">
    <property type="entry name" value="Potassium Channel Kv1.1, Chain A"/>
    <property type="match status" value="1"/>
</dbReference>
<accession>A0A9N9IQ68</accession>
<sequence length="86" mass="9951">MDYNKLLENGNEYNVIVEVGKAPLQKSYKVHSVILCYRCPRLYEEQCKQESIIKTIKKPLITTDVFDVIIKFIYSGVITLENVDPP</sequence>
<proteinExistence type="predicted"/>
<dbReference type="InterPro" id="IPR011333">
    <property type="entry name" value="SKP1/BTB/POZ_sf"/>
</dbReference>
<dbReference type="Pfam" id="PF00651">
    <property type="entry name" value="BTB"/>
    <property type="match status" value="1"/>
</dbReference>
<reference evidence="2" key="1">
    <citation type="submission" date="2021-06" db="EMBL/GenBank/DDBJ databases">
        <authorList>
            <person name="Kallberg Y."/>
            <person name="Tangrot J."/>
            <person name="Rosling A."/>
        </authorList>
    </citation>
    <scope>NUCLEOTIDE SEQUENCE</scope>
    <source>
        <strain evidence="2">CL551</strain>
    </source>
</reference>
<dbReference type="SUPFAM" id="SSF54695">
    <property type="entry name" value="POZ domain"/>
    <property type="match status" value="1"/>
</dbReference>